<name>A0ABR1GDL3_AURAN</name>
<accession>A0ABR1GDL3</accession>
<dbReference type="EMBL" id="JBBJCI010000032">
    <property type="protein sequence ID" value="KAK7254166.1"/>
    <property type="molecule type" value="Genomic_DNA"/>
</dbReference>
<comment type="caution">
    <text evidence="2">The sequence shown here is derived from an EMBL/GenBank/DDBJ whole genome shotgun (WGS) entry which is preliminary data.</text>
</comment>
<dbReference type="Proteomes" id="UP001363151">
    <property type="component" value="Unassembled WGS sequence"/>
</dbReference>
<organism evidence="2 3">
    <name type="scientific">Aureococcus anophagefferens</name>
    <name type="common">Harmful bloom alga</name>
    <dbReference type="NCBI Taxonomy" id="44056"/>
    <lineage>
        <taxon>Eukaryota</taxon>
        <taxon>Sar</taxon>
        <taxon>Stramenopiles</taxon>
        <taxon>Ochrophyta</taxon>
        <taxon>Pelagophyceae</taxon>
        <taxon>Pelagomonadales</taxon>
        <taxon>Pelagomonadaceae</taxon>
        <taxon>Aureococcus</taxon>
    </lineage>
</organism>
<feature type="region of interest" description="Disordered" evidence="1">
    <location>
        <begin position="1"/>
        <end position="60"/>
    </location>
</feature>
<feature type="region of interest" description="Disordered" evidence="1">
    <location>
        <begin position="400"/>
        <end position="432"/>
    </location>
</feature>
<protein>
    <submittedName>
        <fullName evidence="2">Uncharacterized protein</fullName>
    </submittedName>
</protein>
<evidence type="ECO:0000256" key="1">
    <source>
        <dbReference type="SAM" id="MobiDB-lite"/>
    </source>
</evidence>
<sequence length="432" mass="46038">MPAPRTWSAPMPLTPHEGSPDFQGGTPADELFADGSPPAGGDGAPPPAKKHRPERHGKWTPPEEAYASLVIDHFINGKAPGCAGGESLRALLAGLLRCTPMRITKKFSRTRAMGKNKSFRKTSELTAYERFELDAARAAFLKMGGRKESRKRPRSDADAARHDWLTSGWQFEDHSLHGGAPDLGLQWRRREQVAAPPAASVAPADGEDAPSPPPPPAAPVASWGAERLPGCTECSFVETLIADAELGRFDLVRVAVEDAEGGCYRGVLPMAGTFTDGRALPVKSARTPIKTLRAALLPGWYVLYGKHPAALRGVDPEDEADVGGLAACKWTSASGNQARDVKILGVEKRYFDAAASHLVRGGFRARGTVFARVEDEAARLWCGGGPIVMILVVKHSVDQRPRKHDAPEPSDGGGLDAPAATRARVAEDPGAA</sequence>
<gene>
    <name evidence="2" type="ORF">SO694_00008438</name>
</gene>
<proteinExistence type="predicted"/>
<reference evidence="2 3" key="1">
    <citation type="submission" date="2024-03" db="EMBL/GenBank/DDBJ databases">
        <title>Aureococcus anophagefferens CCMP1851 and Kratosvirus quantuckense: Draft genome of a second virus-susceptible host strain in the model system.</title>
        <authorList>
            <person name="Chase E."/>
            <person name="Truchon A.R."/>
            <person name="Schepens W."/>
            <person name="Wilhelm S.W."/>
        </authorList>
    </citation>
    <scope>NUCLEOTIDE SEQUENCE [LARGE SCALE GENOMIC DNA]</scope>
    <source>
        <strain evidence="2 3">CCMP1851</strain>
    </source>
</reference>
<feature type="region of interest" description="Disordered" evidence="1">
    <location>
        <begin position="192"/>
        <end position="220"/>
    </location>
</feature>
<dbReference type="PANTHER" id="PTHR35213">
    <property type="entry name" value="RING-TYPE DOMAIN-CONTAINING PROTEIN-RELATED"/>
    <property type="match status" value="1"/>
</dbReference>
<evidence type="ECO:0000313" key="3">
    <source>
        <dbReference type="Proteomes" id="UP001363151"/>
    </source>
</evidence>
<evidence type="ECO:0000313" key="2">
    <source>
        <dbReference type="EMBL" id="KAK7254166.1"/>
    </source>
</evidence>
<feature type="compositionally biased region" description="Low complexity" evidence="1">
    <location>
        <begin position="193"/>
        <end position="204"/>
    </location>
</feature>
<keyword evidence="3" id="KW-1185">Reference proteome</keyword>